<proteinExistence type="predicted"/>
<gene>
    <name evidence="1" type="ORF">LCGC14_2692430</name>
</gene>
<dbReference type="Gene3D" id="3.20.20.140">
    <property type="entry name" value="Metal-dependent hydrolases"/>
    <property type="match status" value="1"/>
</dbReference>
<comment type="caution">
    <text evidence="1">The sequence shown here is derived from an EMBL/GenBank/DDBJ whole genome shotgun (WGS) entry which is preliminary data.</text>
</comment>
<evidence type="ECO:0008006" key="2">
    <source>
        <dbReference type="Google" id="ProtNLM"/>
    </source>
</evidence>
<protein>
    <recommendedName>
        <fullName evidence="2">DUF3604 domain-containing protein</fullName>
    </recommendedName>
</protein>
<sequence length="413" mass="45412">TTSQANQPGRFVAFPGQEVGTGVNGDFNVYYPSEGAPGYTKNDLPEFFELVRSYGGIVIPHHTGYKPGVFGMQWDRFFQPDIMPLVEIFSMHGSSECDPGPYPMDLGMGPRETAGCALSGLQKGMRFGFIAGSDGHNGYPGSYGMGLAGVKTKELTRNAVFDALRARRTWAVTGDRIDVVRFRAGDGGLGAQVPCGQTELEFDIEGLDTLDCVDVVKNGRIIRRFSAWEEPEGKTGPFVSRICWGWGRVGTETEWSGRIVLSGGTLRRVAPIFGPPAPDHYHVEGNTITFSSVTGGYKGDWTTNRYHCGGECGFCLVVDGDLQTRLHLDVNGIEVDRPIGELMDHSEVHCLSVEASGYPWNVAKIKLYQCLPASRTRMRKIWTESLNPSDFLYLRVRQDNGQMAWLSPIFAEG</sequence>
<evidence type="ECO:0000313" key="1">
    <source>
        <dbReference type="EMBL" id="KKK93483.1"/>
    </source>
</evidence>
<dbReference type="SUPFAM" id="SSF89550">
    <property type="entry name" value="PHP domain-like"/>
    <property type="match status" value="1"/>
</dbReference>
<reference evidence="1" key="1">
    <citation type="journal article" date="2015" name="Nature">
        <title>Complex archaea that bridge the gap between prokaryotes and eukaryotes.</title>
        <authorList>
            <person name="Spang A."/>
            <person name="Saw J.H."/>
            <person name="Jorgensen S.L."/>
            <person name="Zaremba-Niedzwiedzka K."/>
            <person name="Martijn J."/>
            <person name="Lind A.E."/>
            <person name="van Eijk R."/>
            <person name="Schleper C."/>
            <person name="Guy L."/>
            <person name="Ettema T.J."/>
        </authorList>
    </citation>
    <scope>NUCLEOTIDE SEQUENCE</scope>
</reference>
<feature type="non-terminal residue" evidence="1">
    <location>
        <position position="1"/>
    </location>
</feature>
<dbReference type="AlphaFoldDB" id="A0A0F8ZI89"/>
<dbReference type="EMBL" id="LAZR01047754">
    <property type="protein sequence ID" value="KKK93483.1"/>
    <property type="molecule type" value="Genomic_DNA"/>
</dbReference>
<name>A0A0F8ZI89_9ZZZZ</name>
<dbReference type="InterPro" id="IPR022028">
    <property type="entry name" value="DUF3604"/>
</dbReference>
<organism evidence="1">
    <name type="scientific">marine sediment metagenome</name>
    <dbReference type="NCBI Taxonomy" id="412755"/>
    <lineage>
        <taxon>unclassified sequences</taxon>
        <taxon>metagenomes</taxon>
        <taxon>ecological metagenomes</taxon>
    </lineage>
</organism>
<dbReference type="InterPro" id="IPR016195">
    <property type="entry name" value="Pol/histidinol_Pase-like"/>
</dbReference>
<dbReference type="Pfam" id="PF12228">
    <property type="entry name" value="DUF3604"/>
    <property type="match status" value="1"/>
</dbReference>
<accession>A0A0F8ZI89</accession>